<feature type="compositionally biased region" description="Polar residues" evidence="1">
    <location>
        <begin position="47"/>
        <end position="63"/>
    </location>
</feature>
<dbReference type="Gene3D" id="3.10.350.10">
    <property type="entry name" value="LysM domain"/>
    <property type="match status" value="1"/>
</dbReference>
<reference evidence="4" key="1">
    <citation type="submission" date="2022-03" db="EMBL/GenBank/DDBJ databases">
        <title>A functionally conserved STORR gene fusion in Papaver species that diverged 16.8 million years ago.</title>
        <authorList>
            <person name="Catania T."/>
        </authorList>
    </citation>
    <scope>NUCLEOTIDE SEQUENCE</scope>
    <source>
        <strain evidence="4">S-191538</strain>
    </source>
</reference>
<dbReference type="SUPFAM" id="SSF54106">
    <property type="entry name" value="LysM domain"/>
    <property type="match status" value="1"/>
</dbReference>
<comment type="caution">
    <text evidence="4">The sequence shown here is derived from an EMBL/GenBank/DDBJ whole genome shotgun (WGS) entry which is preliminary data.</text>
</comment>
<feature type="transmembrane region" description="Helical" evidence="2">
    <location>
        <begin position="22"/>
        <end position="43"/>
    </location>
</feature>
<sequence>MSESNPNGSNGDHGNGFDKDKAIAKTAGFVVFSGIAISILKALNPYKQNNSSNTFQESPQIETSPAIPQPKFTHFEEPVTKKPQIVRNDSSPPPPPPPSSFSGKMVEIEKGDTLWALSRKHGVSVDALKEANGLEGDKIYAGKKLVIP</sequence>
<keyword evidence="2" id="KW-0472">Membrane</keyword>
<evidence type="ECO:0000313" key="5">
    <source>
        <dbReference type="Proteomes" id="UP001177140"/>
    </source>
</evidence>
<dbReference type="AlphaFoldDB" id="A0AA41S9C8"/>
<dbReference type="SMART" id="SM00257">
    <property type="entry name" value="LysM"/>
    <property type="match status" value="1"/>
</dbReference>
<dbReference type="Proteomes" id="UP001177140">
    <property type="component" value="Unassembled WGS sequence"/>
</dbReference>
<dbReference type="Pfam" id="PF01476">
    <property type="entry name" value="LysM"/>
    <property type="match status" value="1"/>
</dbReference>
<dbReference type="EMBL" id="JAJJMA010155384">
    <property type="protein sequence ID" value="MCL7035302.1"/>
    <property type="molecule type" value="Genomic_DNA"/>
</dbReference>
<dbReference type="PANTHER" id="PTHR33734">
    <property type="entry name" value="LYSM DOMAIN-CONTAINING GPI-ANCHORED PROTEIN 2"/>
    <property type="match status" value="1"/>
</dbReference>
<evidence type="ECO:0000256" key="2">
    <source>
        <dbReference type="SAM" id="Phobius"/>
    </source>
</evidence>
<dbReference type="InterPro" id="IPR036779">
    <property type="entry name" value="LysM_dom_sf"/>
</dbReference>
<gene>
    <name evidence="4" type="ORF">MKW94_029758</name>
</gene>
<feature type="region of interest" description="Disordered" evidence="1">
    <location>
        <begin position="47"/>
        <end position="104"/>
    </location>
</feature>
<evidence type="ECO:0000259" key="3">
    <source>
        <dbReference type="PROSITE" id="PS51782"/>
    </source>
</evidence>
<organism evidence="4 5">
    <name type="scientific">Papaver nudicaule</name>
    <name type="common">Iceland poppy</name>
    <dbReference type="NCBI Taxonomy" id="74823"/>
    <lineage>
        <taxon>Eukaryota</taxon>
        <taxon>Viridiplantae</taxon>
        <taxon>Streptophyta</taxon>
        <taxon>Embryophyta</taxon>
        <taxon>Tracheophyta</taxon>
        <taxon>Spermatophyta</taxon>
        <taxon>Magnoliopsida</taxon>
        <taxon>Ranunculales</taxon>
        <taxon>Papaveraceae</taxon>
        <taxon>Papaveroideae</taxon>
        <taxon>Papaver</taxon>
    </lineage>
</organism>
<keyword evidence="5" id="KW-1185">Reference proteome</keyword>
<feature type="domain" description="LysM" evidence="3">
    <location>
        <begin position="104"/>
        <end position="147"/>
    </location>
</feature>
<evidence type="ECO:0000256" key="1">
    <source>
        <dbReference type="SAM" id="MobiDB-lite"/>
    </source>
</evidence>
<dbReference type="PROSITE" id="PS51782">
    <property type="entry name" value="LYSM"/>
    <property type="match status" value="1"/>
</dbReference>
<keyword evidence="2" id="KW-0812">Transmembrane</keyword>
<protein>
    <recommendedName>
        <fullName evidence="3">LysM domain-containing protein</fullName>
    </recommendedName>
</protein>
<name>A0AA41S9C8_PAPNU</name>
<dbReference type="PANTHER" id="PTHR33734:SF26">
    <property type="entry name" value="LYSM DOMAIN-CONTAINING PROTEIN"/>
    <property type="match status" value="1"/>
</dbReference>
<proteinExistence type="predicted"/>
<dbReference type="CDD" id="cd00118">
    <property type="entry name" value="LysM"/>
    <property type="match status" value="1"/>
</dbReference>
<accession>A0AA41S9C8</accession>
<evidence type="ECO:0000313" key="4">
    <source>
        <dbReference type="EMBL" id="MCL7035302.1"/>
    </source>
</evidence>
<dbReference type="InterPro" id="IPR018392">
    <property type="entry name" value="LysM"/>
</dbReference>
<keyword evidence="2" id="KW-1133">Transmembrane helix</keyword>